<dbReference type="EMBL" id="CP139558">
    <property type="protein sequence ID" value="WPU96414.1"/>
    <property type="molecule type" value="Genomic_DNA"/>
</dbReference>
<proteinExistence type="predicted"/>
<name>A0ABZ0TU18_9SPHI</name>
<accession>A0ABZ0TU18</accession>
<evidence type="ECO:0000313" key="1">
    <source>
        <dbReference type="EMBL" id="WPU96414.1"/>
    </source>
</evidence>
<reference evidence="1 2" key="1">
    <citation type="submission" date="2023-11" db="EMBL/GenBank/DDBJ databases">
        <title>Analysis of the Genomes of Mucilaginibacter gossypii cycad 4 and M. sabulilitoris SNA2: microbes with the potential for plant growth promotion.</title>
        <authorList>
            <person name="Hirsch A.M."/>
            <person name="Humm E."/>
            <person name="Rubbi M."/>
            <person name="Del Vecchio G."/>
            <person name="Ha S.M."/>
            <person name="Pellegrini M."/>
            <person name="Gunsalus R.P."/>
        </authorList>
    </citation>
    <scope>NUCLEOTIDE SEQUENCE [LARGE SCALE GENOMIC DNA]</scope>
    <source>
        <strain evidence="1 2">SNA2</strain>
    </source>
</reference>
<gene>
    <name evidence="1" type="ORF">SNE25_12880</name>
</gene>
<keyword evidence="2" id="KW-1185">Reference proteome</keyword>
<sequence length="169" mass="19260">MESLVLNLQSKNQITAYIKENHMVHYESEIFQEMIAAIQAKDQQQLDWFRSFGDSFRAITMNVHAYRMGLQFGFMEIAFDRYGWFQRPAFLDQEELTFGDTCRYGNYSNIKLGKGSNGVWTYAISYSYGVAGGGYGLSVYGKQFKNRMDALAVALSDLKAKMVSRIGST</sequence>
<dbReference type="RefSeq" id="WP_321565508.1">
    <property type="nucleotide sequence ID" value="NZ_CP139558.1"/>
</dbReference>
<evidence type="ECO:0000313" key="2">
    <source>
        <dbReference type="Proteomes" id="UP001324380"/>
    </source>
</evidence>
<protein>
    <submittedName>
        <fullName evidence="1">Uncharacterized protein</fullName>
    </submittedName>
</protein>
<organism evidence="1 2">
    <name type="scientific">Mucilaginibacter sabulilitoris</name>
    <dbReference type="NCBI Taxonomy" id="1173583"/>
    <lineage>
        <taxon>Bacteria</taxon>
        <taxon>Pseudomonadati</taxon>
        <taxon>Bacteroidota</taxon>
        <taxon>Sphingobacteriia</taxon>
        <taxon>Sphingobacteriales</taxon>
        <taxon>Sphingobacteriaceae</taxon>
        <taxon>Mucilaginibacter</taxon>
    </lineage>
</organism>
<dbReference type="Proteomes" id="UP001324380">
    <property type="component" value="Chromosome"/>
</dbReference>